<evidence type="ECO:0000313" key="1">
    <source>
        <dbReference type="EMBL" id="MCE4538147.1"/>
    </source>
</evidence>
<name>A0ABS8XF94_9BURK</name>
<dbReference type="Proteomes" id="UP001201463">
    <property type="component" value="Unassembled WGS sequence"/>
</dbReference>
<gene>
    <name evidence="1" type="ORF">LXT12_12890</name>
</gene>
<accession>A0ABS8XF94</accession>
<protein>
    <recommendedName>
        <fullName evidence="3">Antitoxin</fullName>
    </recommendedName>
</protein>
<evidence type="ECO:0008006" key="3">
    <source>
        <dbReference type="Google" id="ProtNLM"/>
    </source>
</evidence>
<keyword evidence="2" id="KW-1185">Reference proteome</keyword>
<reference evidence="1 2" key="1">
    <citation type="submission" date="2021-12" db="EMBL/GenBank/DDBJ databases">
        <title>Genome seq of p7.</title>
        <authorList>
            <person name="Seo T."/>
        </authorList>
    </citation>
    <scope>NUCLEOTIDE SEQUENCE [LARGE SCALE GENOMIC DNA]</scope>
    <source>
        <strain evidence="1 2">P7</strain>
    </source>
</reference>
<sequence>MRTTIDIDDDLLLASKELAQHEGTTAGVIVSRLLRQALTAGAAPAGQAPAAGLPGFRPFAAKPGAVVTDELVNRLRDQAGI</sequence>
<dbReference type="EMBL" id="JAJTWT010000005">
    <property type="protein sequence ID" value="MCE4538147.1"/>
    <property type="molecule type" value="Genomic_DNA"/>
</dbReference>
<organism evidence="1 2">
    <name type="scientific">Pelomonas caseinilytica</name>
    <dbReference type="NCBI Taxonomy" id="2906763"/>
    <lineage>
        <taxon>Bacteria</taxon>
        <taxon>Pseudomonadati</taxon>
        <taxon>Pseudomonadota</taxon>
        <taxon>Betaproteobacteria</taxon>
        <taxon>Burkholderiales</taxon>
        <taxon>Sphaerotilaceae</taxon>
        <taxon>Roseateles</taxon>
    </lineage>
</organism>
<evidence type="ECO:0000313" key="2">
    <source>
        <dbReference type="Proteomes" id="UP001201463"/>
    </source>
</evidence>
<proteinExistence type="predicted"/>
<comment type="caution">
    <text evidence="1">The sequence shown here is derived from an EMBL/GenBank/DDBJ whole genome shotgun (WGS) entry which is preliminary data.</text>
</comment>
<dbReference type="RefSeq" id="WP_233392595.1">
    <property type="nucleotide sequence ID" value="NZ_JAJTWT010000005.1"/>
</dbReference>